<keyword evidence="1" id="KW-0175">Coiled coil</keyword>
<dbReference type="STRING" id="1314800.A0A1B7NA72"/>
<feature type="compositionally biased region" description="Basic and acidic residues" evidence="2">
    <location>
        <begin position="129"/>
        <end position="146"/>
    </location>
</feature>
<evidence type="ECO:0000256" key="2">
    <source>
        <dbReference type="SAM" id="MobiDB-lite"/>
    </source>
</evidence>
<feature type="compositionally biased region" description="Pro residues" evidence="2">
    <location>
        <begin position="52"/>
        <end position="61"/>
    </location>
</feature>
<dbReference type="Proteomes" id="UP000092154">
    <property type="component" value="Unassembled WGS sequence"/>
</dbReference>
<dbReference type="EMBL" id="KV448173">
    <property type="protein sequence ID" value="OAX41725.1"/>
    <property type="molecule type" value="Genomic_DNA"/>
</dbReference>
<organism evidence="3 4">
    <name type="scientific">Rhizopogon vinicolor AM-OR11-026</name>
    <dbReference type="NCBI Taxonomy" id="1314800"/>
    <lineage>
        <taxon>Eukaryota</taxon>
        <taxon>Fungi</taxon>
        <taxon>Dikarya</taxon>
        <taxon>Basidiomycota</taxon>
        <taxon>Agaricomycotina</taxon>
        <taxon>Agaricomycetes</taxon>
        <taxon>Agaricomycetidae</taxon>
        <taxon>Boletales</taxon>
        <taxon>Suillineae</taxon>
        <taxon>Rhizopogonaceae</taxon>
        <taxon>Rhizopogon</taxon>
    </lineage>
</organism>
<evidence type="ECO:0000313" key="3">
    <source>
        <dbReference type="EMBL" id="OAX41725.1"/>
    </source>
</evidence>
<keyword evidence="4" id="KW-1185">Reference proteome</keyword>
<feature type="compositionally biased region" description="Polar residues" evidence="2">
    <location>
        <begin position="1"/>
        <end position="11"/>
    </location>
</feature>
<name>A0A1B7NA72_9AGAM</name>
<gene>
    <name evidence="3" type="ORF">K503DRAFT_797786</name>
</gene>
<feature type="compositionally biased region" description="Acidic residues" evidence="2">
    <location>
        <begin position="38"/>
        <end position="50"/>
    </location>
</feature>
<feature type="coiled-coil region" evidence="1">
    <location>
        <begin position="183"/>
        <end position="227"/>
    </location>
</feature>
<reference evidence="3 4" key="1">
    <citation type="submission" date="2016-06" db="EMBL/GenBank/DDBJ databases">
        <title>Comparative genomics of the ectomycorrhizal sister species Rhizopogon vinicolor and Rhizopogon vesiculosus (Basidiomycota: Boletales) reveals a divergence of the mating type B locus.</title>
        <authorList>
            <consortium name="DOE Joint Genome Institute"/>
            <person name="Mujic A.B."/>
            <person name="Kuo A."/>
            <person name="Tritt A."/>
            <person name="Lipzen A."/>
            <person name="Chen C."/>
            <person name="Johnson J."/>
            <person name="Sharma A."/>
            <person name="Barry K."/>
            <person name="Grigoriev I.V."/>
            <person name="Spatafora J.W."/>
        </authorList>
    </citation>
    <scope>NUCLEOTIDE SEQUENCE [LARGE SCALE GENOMIC DNA]</scope>
    <source>
        <strain evidence="3 4">AM-OR11-026</strain>
    </source>
</reference>
<dbReference type="AlphaFoldDB" id="A0A1B7NA72"/>
<sequence length="256" mass="28367">MSKSDLPTTTRPEPREKQRTVSPQPSTSKQLNKRTLPADDESDYSNDIELIDPPPNPPPNKARPQRKEGKVKALESRPNGKVPDSLSNTTPESQVKGKAPGSRAKDGQVKPKPVKVVKKHSLNPSIDDASNHDEDQEHQKPPLNPIDRKLDRVILIKRSVGESARQALATAGGALPSSQHTLRDELARLKDEVKAKAALVKERERRIVELEQNVKDVRIELDAEIARRSFSHDNHPPTLITPGPISTLNMPQPSFI</sequence>
<evidence type="ECO:0000313" key="4">
    <source>
        <dbReference type="Proteomes" id="UP000092154"/>
    </source>
</evidence>
<feature type="compositionally biased region" description="Basic and acidic residues" evidence="2">
    <location>
        <begin position="65"/>
        <end position="75"/>
    </location>
</feature>
<feature type="region of interest" description="Disordered" evidence="2">
    <location>
        <begin position="1"/>
        <end position="146"/>
    </location>
</feature>
<proteinExistence type="predicted"/>
<dbReference type="InParanoid" id="A0A1B7NA72"/>
<feature type="compositionally biased region" description="Polar residues" evidence="2">
    <location>
        <begin position="244"/>
        <end position="256"/>
    </location>
</feature>
<protein>
    <submittedName>
        <fullName evidence="3">Uncharacterized protein</fullName>
    </submittedName>
</protein>
<accession>A0A1B7NA72</accession>
<feature type="compositionally biased region" description="Basic residues" evidence="2">
    <location>
        <begin position="112"/>
        <end position="121"/>
    </location>
</feature>
<feature type="region of interest" description="Disordered" evidence="2">
    <location>
        <begin position="232"/>
        <end position="256"/>
    </location>
</feature>
<evidence type="ECO:0000256" key="1">
    <source>
        <dbReference type="SAM" id="Coils"/>
    </source>
</evidence>
<dbReference type="OrthoDB" id="10514318at2759"/>
<feature type="compositionally biased region" description="Polar residues" evidence="2">
    <location>
        <begin position="20"/>
        <end position="30"/>
    </location>
</feature>